<proteinExistence type="predicted"/>
<protein>
    <submittedName>
        <fullName evidence="2">Uncharacterized protein</fullName>
    </submittedName>
</protein>
<sequence>MFWVIQNKEINLAAVMIERMKFASTQILETKSKLNVFLPYAHLLTKIFKHFGVDVSGAVVEKMGQSIRSRNLKKSGFSVQNGIWTKTSVAEGEAIIGDVPEFQEEAADPPADSEIRSVAAEQVSAAPAVADQAEASCSPVLEVESHPLEVHMKEAVASVADSLPTSIVASILREVIDSLPYSSVASEAGRVVEANVILEEAPSQGEQSVEEPKVSESVAEGHVVEVVLEEAPAQGEQEDAELHAPIQGEHTGNEESLIENAPETAAPTQDYQIPASVPASEGPSASHVNLEVPVPQQGKQKRVAHKRPRKSHKKVNLKPIMALLKAQGDILSSVQTSVQGILASQASTTSELSSVRNAMRWFNKEMSDIKSMLAVLSRSSGVSLGATQSRPADVPRPLGPPAQGPAGPSASGSAGPLSASESSEPSSAVREGQAKGKEPMAATKAPETSNLATPTLSSPPSPSTAPLAPPNIKHPVPRTQPSSSFISSQPSFSPTSSHTSAPSSLSPSSSPTQTTSVHPSSSFNPKHLFYPPTPPSFVTFPPENPLLLGVFDTNLPDDFERNTLITILSTASHIRRTDPPSPAKKKRKSSSSLSTPSVPLFPPLWYSLTLDPKRRPIYWEYLQKCIISTVYGIPFLYLSEHLNIILPLTQLSYPQKSKIFEGTEFKNEDQWASVKGNKAQYEKNLSARAGSLTHRAHPLTFSEWFIIQHKNSWGPFILKEIQIAKNFQLYSDFCYLNKLPEVQFYQFDSALVMLRSERPVNLPLSMDFANLKFEPSVLLPKLHSLVFDSDAGSHALDMFARQMGRSSAKLGRLPSFLRFIFREYHSGRISSQTLAPLISECERLTPTIWETLYKEPHLQLQAINSSLVRQAKPILSAEAFMDLNSITPIQEIYVQWVARYSTFYALKQDLLDQKIFYPISLDRFLHRASFGKSTYFRFILDPHQYEEFLEKQRQLYIQRAIPSMERFPSDRKVQSNR</sequence>
<dbReference type="EMBL" id="NMUH01005013">
    <property type="protein sequence ID" value="MQM11550.1"/>
    <property type="molecule type" value="Genomic_DNA"/>
</dbReference>
<gene>
    <name evidence="2" type="ORF">Taro_044456</name>
</gene>
<evidence type="ECO:0000313" key="3">
    <source>
        <dbReference type="Proteomes" id="UP000652761"/>
    </source>
</evidence>
<feature type="compositionally biased region" description="Low complexity" evidence="1">
    <location>
        <begin position="404"/>
        <end position="428"/>
    </location>
</feature>
<organism evidence="2 3">
    <name type="scientific">Colocasia esculenta</name>
    <name type="common">Wild taro</name>
    <name type="synonym">Arum esculentum</name>
    <dbReference type="NCBI Taxonomy" id="4460"/>
    <lineage>
        <taxon>Eukaryota</taxon>
        <taxon>Viridiplantae</taxon>
        <taxon>Streptophyta</taxon>
        <taxon>Embryophyta</taxon>
        <taxon>Tracheophyta</taxon>
        <taxon>Spermatophyta</taxon>
        <taxon>Magnoliopsida</taxon>
        <taxon>Liliopsida</taxon>
        <taxon>Araceae</taxon>
        <taxon>Aroideae</taxon>
        <taxon>Colocasieae</taxon>
        <taxon>Colocasia</taxon>
    </lineage>
</organism>
<evidence type="ECO:0000256" key="1">
    <source>
        <dbReference type="SAM" id="MobiDB-lite"/>
    </source>
</evidence>
<name>A0A843X5H5_COLES</name>
<dbReference type="AlphaFoldDB" id="A0A843X5H5"/>
<accession>A0A843X5H5</accession>
<feature type="compositionally biased region" description="Low complexity" evidence="1">
    <location>
        <begin position="479"/>
        <end position="522"/>
    </location>
</feature>
<feature type="compositionally biased region" description="Pro residues" evidence="1">
    <location>
        <begin position="457"/>
        <end position="469"/>
    </location>
</feature>
<reference evidence="2" key="1">
    <citation type="submission" date="2017-07" db="EMBL/GenBank/DDBJ databases">
        <title>Taro Niue Genome Assembly and Annotation.</title>
        <authorList>
            <person name="Atibalentja N."/>
            <person name="Keating K."/>
            <person name="Fields C.J."/>
        </authorList>
    </citation>
    <scope>NUCLEOTIDE SEQUENCE</scope>
    <source>
        <strain evidence="2">Niue_2</strain>
        <tissue evidence="2">Leaf</tissue>
    </source>
</reference>
<feature type="region of interest" description="Disordered" evidence="1">
    <location>
        <begin position="384"/>
        <end position="523"/>
    </location>
</feature>
<comment type="caution">
    <text evidence="2">The sequence shown here is derived from an EMBL/GenBank/DDBJ whole genome shotgun (WGS) entry which is preliminary data.</text>
</comment>
<evidence type="ECO:0000313" key="2">
    <source>
        <dbReference type="EMBL" id="MQM11550.1"/>
    </source>
</evidence>
<feature type="region of interest" description="Disordered" evidence="1">
    <location>
        <begin position="574"/>
        <end position="596"/>
    </location>
</feature>
<keyword evidence="3" id="KW-1185">Reference proteome</keyword>
<dbReference type="Proteomes" id="UP000652761">
    <property type="component" value="Unassembled WGS sequence"/>
</dbReference>